<evidence type="ECO:0000313" key="1">
    <source>
        <dbReference type="EMBL" id="KAB0685196.1"/>
    </source>
</evidence>
<sequence length="105" mass="11250">MTTDVRFRAALLCSHSAATDGRRAAEFVVLNVLAQIGRRLGGLNRLHHLVRVNGQVASADRFQGQPAVINGTSAPFANVRVNKAGHSRSAFPHRQLPADATVILS</sequence>
<dbReference type="EMBL" id="VZOL01000034">
    <property type="protein sequence ID" value="KAB0685196.1"/>
    <property type="molecule type" value="Genomic_DNA"/>
</dbReference>
<dbReference type="PANTHER" id="PTHR43760">
    <property type="entry name" value="ENDORIBONUCLEASE-RELATED"/>
    <property type="match status" value="1"/>
</dbReference>
<organism evidence="1 2">
    <name type="scientific">Burkholderia territorii</name>
    <dbReference type="NCBI Taxonomy" id="1503055"/>
    <lineage>
        <taxon>Bacteria</taxon>
        <taxon>Pseudomonadati</taxon>
        <taxon>Pseudomonadota</taxon>
        <taxon>Betaproteobacteria</taxon>
        <taxon>Burkholderiales</taxon>
        <taxon>Burkholderiaceae</taxon>
        <taxon>Burkholderia</taxon>
        <taxon>Burkholderia cepacia complex</taxon>
    </lineage>
</organism>
<gene>
    <name evidence="1" type="ORF">F7R13_05535</name>
</gene>
<protein>
    <submittedName>
        <fullName evidence="1">RidA family protein</fullName>
    </submittedName>
</protein>
<reference evidence="1 2" key="1">
    <citation type="submission" date="2019-09" db="EMBL/GenBank/DDBJ databases">
        <title>Draft genome sequences of 48 bacterial type strains from the CCUG.</title>
        <authorList>
            <person name="Tunovic T."/>
            <person name="Pineiro-Iglesias B."/>
            <person name="Unosson C."/>
            <person name="Inganas E."/>
            <person name="Ohlen M."/>
            <person name="Cardew S."/>
            <person name="Jensie-Markopoulos S."/>
            <person name="Salva-Serra F."/>
            <person name="Jaen-Luchoro D."/>
            <person name="Karlsson R."/>
            <person name="Svensson-Stadler L."/>
            <person name="Chun J."/>
            <person name="Moore E."/>
        </authorList>
    </citation>
    <scope>NUCLEOTIDE SEQUENCE [LARGE SCALE GENOMIC DNA]</scope>
    <source>
        <strain evidence="1 2">CCUG 65687</strain>
    </source>
</reference>
<name>A0A6L3NN38_9BURK</name>
<dbReference type="CDD" id="cd02199">
    <property type="entry name" value="YjgF_YER057c_UK114_like_1"/>
    <property type="match status" value="1"/>
</dbReference>
<accession>A0A6L3NN38</accession>
<dbReference type="Proteomes" id="UP000473571">
    <property type="component" value="Unassembled WGS sequence"/>
</dbReference>
<dbReference type="AlphaFoldDB" id="A0A6L3NN38"/>
<proteinExistence type="predicted"/>
<comment type="caution">
    <text evidence="1">The sequence shown here is derived from an EMBL/GenBank/DDBJ whole genome shotgun (WGS) entry which is preliminary data.</text>
</comment>
<dbReference type="Gene3D" id="3.30.1330.40">
    <property type="entry name" value="RutC-like"/>
    <property type="match status" value="1"/>
</dbReference>
<dbReference type="InterPro" id="IPR035959">
    <property type="entry name" value="RutC-like_sf"/>
</dbReference>
<evidence type="ECO:0000313" key="2">
    <source>
        <dbReference type="Proteomes" id="UP000473571"/>
    </source>
</evidence>
<dbReference type="InterPro" id="IPR013813">
    <property type="entry name" value="Endoribo_LPSP/chorism_mut-like"/>
</dbReference>
<dbReference type="PANTHER" id="PTHR43760:SF1">
    <property type="entry name" value="ENDORIBONUCLEASE L-PSP_CHORISMATE MUTASE-LIKE DOMAIN-CONTAINING PROTEIN"/>
    <property type="match status" value="1"/>
</dbReference>
<dbReference type="SUPFAM" id="SSF55298">
    <property type="entry name" value="YjgF-like"/>
    <property type="match status" value="1"/>
</dbReference>